<dbReference type="EMBL" id="JADBEF010000001">
    <property type="protein sequence ID" value="MBE1562089.1"/>
    <property type="molecule type" value="Genomic_DNA"/>
</dbReference>
<reference evidence="2 3" key="1">
    <citation type="submission" date="2020-10" db="EMBL/GenBank/DDBJ databases">
        <title>Sequencing the genomes of 1000 actinobacteria strains.</title>
        <authorList>
            <person name="Klenk H.-P."/>
        </authorList>
    </citation>
    <scope>NUCLEOTIDE SEQUENCE [LARGE SCALE GENOMIC DNA]</scope>
    <source>
        <strain evidence="2 3">DSM 43748</strain>
    </source>
</reference>
<evidence type="ECO:0000313" key="3">
    <source>
        <dbReference type="Proteomes" id="UP000661607"/>
    </source>
</evidence>
<keyword evidence="3" id="KW-1185">Reference proteome</keyword>
<dbReference type="Proteomes" id="UP000661607">
    <property type="component" value="Unassembled WGS sequence"/>
</dbReference>
<proteinExistence type="predicted"/>
<evidence type="ECO:0000256" key="1">
    <source>
        <dbReference type="SAM" id="MobiDB-lite"/>
    </source>
</evidence>
<gene>
    <name evidence="2" type="ORF">H4W81_004868</name>
</gene>
<name>A0ABR9KJ93_9ACTN</name>
<accession>A0ABR9KJ93</accession>
<feature type="region of interest" description="Disordered" evidence="1">
    <location>
        <begin position="1"/>
        <end position="22"/>
    </location>
</feature>
<protein>
    <submittedName>
        <fullName evidence="2">Uncharacterized protein</fullName>
    </submittedName>
</protein>
<evidence type="ECO:0000313" key="2">
    <source>
        <dbReference type="EMBL" id="MBE1562089.1"/>
    </source>
</evidence>
<sequence length="79" mass="8239">MRNMAYACRRDSTHSSDSSAAQAMQPTALNRFICATPTSGSGRFGRKVRRNSSGAFVGSAPARVEARTASKAAIVSSSA</sequence>
<organism evidence="2 3">
    <name type="scientific">Nonomuraea africana</name>
    <dbReference type="NCBI Taxonomy" id="46171"/>
    <lineage>
        <taxon>Bacteria</taxon>
        <taxon>Bacillati</taxon>
        <taxon>Actinomycetota</taxon>
        <taxon>Actinomycetes</taxon>
        <taxon>Streptosporangiales</taxon>
        <taxon>Streptosporangiaceae</taxon>
        <taxon>Nonomuraea</taxon>
    </lineage>
</organism>
<dbReference type="RefSeq" id="WP_192781475.1">
    <property type="nucleotide sequence ID" value="NZ_BAAASY010000034.1"/>
</dbReference>
<comment type="caution">
    <text evidence="2">The sequence shown here is derived from an EMBL/GenBank/DDBJ whole genome shotgun (WGS) entry which is preliminary data.</text>
</comment>